<comment type="caution">
    <text evidence="1">The sequence shown here is derived from an EMBL/GenBank/DDBJ whole genome shotgun (WGS) entry which is preliminary data.</text>
</comment>
<evidence type="ECO:0000313" key="1">
    <source>
        <dbReference type="EMBL" id="KAA1261281.1"/>
    </source>
</evidence>
<dbReference type="OrthoDB" id="247580at2"/>
<protein>
    <recommendedName>
        <fullName evidence="3">DUF1570 domain-containing protein</fullName>
    </recommendedName>
</protein>
<reference evidence="1 2" key="1">
    <citation type="submission" date="2019-08" db="EMBL/GenBank/DDBJ databases">
        <title>Deep-cultivation of Planctomycetes and their phenomic and genomic characterization uncovers novel biology.</title>
        <authorList>
            <person name="Wiegand S."/>
            <person name="Jogler M."/>
            <person name="Boedeker C."/>
            <person name="Pinto D."/>
            <person name="Vollmers J."/>
            <person name="Rivas-Marin E."/>
            <person name="Kohn T."/>
            <person name="Peeters S.H."/>
            <person name="Heuer A."/>
            <person name="Rast P."/>
            <person name="Oberbeckmann S."/>
            <person name="Bunk B."/>
            <person name="Jeske O."/>
            <person name="Meyerdierks A."/>
            <person name="Storesund J.E."/>
            <person name="Kallscheuer N."/>
            <person name="Luecker S."/>
            <person name="Lage O.M."/>
            <person name="Pohl T."/>
            <person name="Merkel B.J."/>
            <person name="Hornburger P."/>
            <person name="Mueller R.-W."/>
            <person name="Bruemmer F."/>
            <person name="Labrenz M."/>
            <person name="Spormann A.M."/>
            <person name="Op Den Camp H."/>
            <person name="Overmann J."/>
            <person name="Amann R."/>
            <person name="Jetten M.S.M."/>
            <person name="Mascher T."/>
            <person name="Medema M.H."/>
            <person name="Devos D.P."/>
            <person name="Kaster A.-K."/>
            <person name="Ovreas L."/>
            <person name="Rohde M."/>
            <person name="Galperin M.Y."/>
            <person name="Jogler C."/>
        </authorList>
    </citation>
    <scope>NUCLEOTIDE SEQUENCE [LARGE SCALE GENOMIC DNA]</scope>
    <source>
        <strain evidence="1 2">LF1</strain>
    </source>
</reference>
<evidence type="ECO:0000313" key="2">
    <source>
        <dbReference type="Proteomes" id="UP000322699"/>
    </source>
</evidence>
<name>A0A5B1CLX6_9BACT</name>
<keyword evidence="2" id="KW-1185">Reference proteome</keyword>
<gene>
    <name evidence="1" type="ORF">LF1_38280</name>
</gene>
<accession>A0A5B1CLX6</accession>
<dbReference type="Proteomes" id="UP000322699">
    <property type="component" value="Unassembled WGS sequence"/>
</dbReference>
<sequence>MKMMRTQKNSMKEMKTGWPVLRSSARLLVGMSLLTMLSFPASAQQNSKLENSELVQRLTQRSGKYLRLTTDLPVSNQAESEKLDRWISSFDAAAALWAKFWNLPSGALNDWTVDGYVMQDIDTFKRLELIDPRVPEFPFAYALDDQIWVRVQPGDYYTQHLLLHEGVHSLVYHCFGDTGPTWFREGIAELLATHRGSGPELQIRQVPRSREASPFWGRFKRMDQLRGRSIDGSPSKSQVPRIETVLQYDANLRGDVDVYGWSWALASMLDAYPKYRETLLQAAQHGHDTDQQFNRWLMQRLAADWPVIQARWRMLVQDFDYGFDWDRERLEISKADPMWNGAPIERTVAADRGWQTIGVRLNRGMVLDITAGGTVIIDDEPKPWISHPDGVTVQYHQGRPLGKLIARMVPNIAPDTGTLPPIKTIDVGKKATIQVDQPCWLLLRVNDAPGALDDNQSEYNITVVRSKKPKS</sequence>
<organism evidence="1 2">
    <name type="scientific">Rubripirellula obstinata</name>
    <dbReference type="NCBI Taxonomy" id="406547"/>
    <lineage>
        <taxon>Bacteria</taxon>
        <taxon>Pseudomonadati</taxon>
        <taxon>Planctomycetota</taxon>
        <taxon>Planctomycetia</taxon>
        <taxon>Pirellulales</taxon>
        <taxon>Pirellulaceae</taxon>
        <taxon>Rubripirellula</taxon>
    </lineage>
</organism>
<dbReference type="AlphaFoldDB" id="A0A5B1CLX6"/>
<proteinExistence type="predicted"/>
<dbReference type="RefSeq" id="WP_157594002.1">
    <property type="nucleotide sequence ID" value="NZ_LWSK01000137.1"/>
</dbReference>
<evidence type="ECO:0008006" key="3">
    <source>
        <dbReference type="Google" id="ProtNLM"/>
    </source>
</evidence>
<dbReference type="Gene3D" id="2.60.120.430">
    <property type="entry name" value="Galactose-binding lectin"/>
    <property type="match status" value="1"/>
</dbReference>
<dbReference type="EMBL" id="VRLW01000001">
    <property type="protein sequence ID" value="KAA1261281.1"/>
    <property type="molecule type" value="Genomic_DNA"/>
</dbReference>